<comment type="catalytic activity">
    <reaction evidence="1">
        <text>S-ubiquitinyl-[E2 ubiquitin-conjugating enzyme]-L-cysteine + [acceptor protein]-L-lysine = [E2 ubiquitin-conjugating enzyme]-L-cysteine + N(6)-ubiquitinyl-[acceptor protein]-L-lysine.</text>
        <dbReference type="EC" id="2.3.2.26"/>
    </reaction>
</comment>
<keyword evidence="3" id="KW-0808">Transferase</keyword>
<dbReference type="EMBL" id="JAAALK010000286">
    <property type="protein sequence ID" value="KAG8062131.1"/>
    <property type="molecule type" value="Genomic_DNA"/>
</dbReference>
<dbReference type="PANTHER" id="PTHR45700:SF2">
    <property type="entry name" value="UBIQUITIN-PROTEIN LIGASE E3C"/>
    <property type="match status" value="1"/>
</dbReference>
<dbReference type="Proteomes" id="UP000729402">
    <property type="component" value="Unassembled WGS sequence"/>
</dbReference>
<evidence type="ECO:0000256" key="1">
    <source>
        <dbReference type="ARBA" id="ARBA00000885"/>
    </source>
</evidence>
<reference evidence="4" key="2">
    <citation type="submission" date="2021-02" db="EMBL/GenBank/DDBJ databases">
        <authorList>
            <person name="Kimball J.A."/>
            <person name="Haas M.W."/>
            <person name="Macchietto M."/>
            <person name="Kono T."/>
            <person name="Duquette J."/>
            <person name="Shao M."/>
        </authorList>
    </citation>
    <scope>NUCLEOTIDE SEQUENCE</scope>
    <source>
        <tissue evidence="4">Fresh leaf tissue</tissue>
    </source>
</reference>
<comment type="caution">
    <text evidence="4">The sequence shown here is derived from an EMBL/GenBank/DDBJ whole genome shotgun (WGS) entry which is preliminary data.</text>
</comment>
<reference evidence="4" key="1">
    <citation type="journal article" date="2021" name="bioRxiv">
        <title>Whole Genome Assembly and Annotation of Northern Wild Rice, Zizania palustris L., Supports a Whole Genome Duplication in the Zizania Genus.</title>
        <authorList>
            <person name="Haas M."/>
            <person name="Kono T."/>
            <person name="Macchietto M."/>
            <person name="Millas R."/>
            <person name="McGilp L."/>
            <person name="Shao M."/>
            <person name="Duquette J."/>
            <person name="Hirsch C.N."/>
            <person name="Kimball J."/>
        </authorList>
    </citation>
    <scope>NUCLEOTIDE SEQUENCE</scope>
    <source>
        <tissue evidence="4">Fresh leaf tissue</tissue>
    </source>
</reference>
<accession>A0A8J5VJH2</accession>
<evidence type="ECO:0000256" key="2">
    <source>
        <dbReference type="ARBA" id="ARBA00012485"/>
    </source>
</evidence>
<dbReference type="GO" id="GO:0006511">
    <property type="term" value="P:ubiquitin-dependent protein catabolic process"/>
    <property type="evidence" value="ECO:0007669"/>
    <property type="project" value="TreeGrafter"/>
</dbReference>
<dbReference type="EC" id="2.3.2.26" evidence="2"/>
<gene>
    <name evidence="4" type="ORF">GUJ93_ZPchr0003g18460</name>
</gene>
<organism evidence="4 5">
    <name type="scientific">Zizania palustris</name>
    <name type="common">Northern wild rice</name>
    <dbReference type="NCBI Taxonomy" id="103762"/>
    <lineage>
        <taxon>Eukaryota</taxon>
        <taxon>Viridiplantae</taxon>
        <taxon>Streptophyta</taxon>
        <taxon>Embryophyta</taxon>
        <taxon>Tracheophyta</taxon>
        <taxon>Spermatophyta</taxon>
        <taxon>Magnoliopsida</taxon>
        <taxon>Liliopsida</taxon>
        <taxon>Poales</taxon>
        <taxon>Poaceae</taxon>
        <taxon>BOP clade</taxon>
        <taxon>Oryzoideae</taxon>
        <taxon>Oryzeae</taxon>
        <taxon>Zizaniinae</taxon>
        <taxon>Zizania</taxon>
    </lineage>
</organism>
<proteinExistence type="predicted"/>
<dbReference type="PANTHER" id="PTHR45700">
    <property type="entry name" value="UBIQUITIN-PROTEIN LIGASE E3C"/>
    <property type="match status" value="1"/>
</dbReference>
<sequence>MSVPPSGHRQVSLRGSSAREITRDALLQKVSEERQLRSHLRRAAAAALSIQQVWRRYLVVRIVSEQLHEEWEVLINQPDCPDINLTNQWISSKMLRPFLFFITQPSSWYKGQKNKTLKSISACFKIILNSINSMDASKNFCSFAVGMPEERSVWLYQAKRLISLCSFILARCDHSCCKDVYMVEITAIAMRLAVSLTDCKTWKILKTEDTTTASASVESLIEFIGANQSGTYSCLRRYISCLGSHATLEKKNSSISADDHFLITASAITIALRPFHSMRAGKGADLNGASKQYFTFILTIPNLCKHLPPLLLPAIKHISILQPALNILLVVADLQGQSI</sequence>
<evidence type="ECO:0000256" key="3">
    <source>
        <dbReference type="ARBA" id="ARBA00022679"/>
    </source>
</evidence>
<dbReference type="GO" id="GO:0000209">
    <property type="term" value="P:protein polyubiquitination"/>
    <property type="evidence" value="ECO:0007669"/>
    <property type="project" value="InterPro"/>
</dbReference>
<name>A0A8J5VJH2_ZIZPA</name>
<dbReference type="InterPro" id="IPR044611">
    <property type="entry name" value="E3A/B/C-like"/>
</dbReference>
<dbReference type="GO" id="GO:0061630">
    <property type="term" value="F:ubiquitin protein ligase activity"/>
    <property type="evidence" value="ECO:0007669"/>
    <property type="project" value="UniProtKB-EC"/>
</dbReference>
<dbReference type="OrthoDB" id="8068875at2759"/>
<evidence type="ECO:0000313" key="5">
    <source>
        <dbReference type="Proteomes" id="UP000729402"/>
    </source>
</evidence>
<evidence type="ECO:0000313" key="4">
    <source>
        <dbReference type="EMBL" id="KAG8062131.1"/>
    </source>
</evidence>
<dbReference type="AlphaFoldDB" id="A0A8J5VJH2"/>
<protein>
    <recommendedName>
        <fullName evidence="2">HECT-type E3 ubiquitin transferase</fullName>
        <ecNumber evidence="2">2.3.2.26</ecNumber>
    </recommendedName>
</protein>
<keyword evidence="5" id="KW-1185">Reference proteome</keyword>